<dbReference type="EMBL" id="BQNB010011074">
    <property type="protein sequence ID" value="GJS85754.1"/>
    <property type="molecule type" value="Genomic_DNA"/>
</dbReference>
<protein>
    <submittedName>
        <fullName evidence="2">Uncharacterized protein</fullName>
    </submittedName>
</protein>
<name>A0ABQ4Z6H5_9ASTR</name>
<evidence type="ECO:0000313" key="2">
    <source>
        <dbReference type="EMBL" id="GJS85754.1"/>
    </source>
</evidence>
<dbReference type="PANTHER" id="PTHR18034">
    <property type="entry name" value="CELL CYCLE CONTROL PROTEIN CWF22-RELATED"/>
    <property type="match status" value="1"/>
</dbReference>
<dbReference type="Proteomes" id="UP001151760">
    <property type="component" value="Unassembled WGS sequence"/>
</dbReference>
<dbReference type="PANTHER" id="PTHR18034:SF4">
    <property type="entry name" value="NUCLEOLAR MIF4G DOMAIN-CONTAINING PROTEIN 1"/>
    <property type="match status" value="1"/>
</dbReference>
<proteinExistence type="predicted"/>
<evidence type="ECO:0000256" key="1">
    <source>
        <dbReference type="SAM" id="MobiDB-lite"/>
    </source>
</evidence>
<sequence length="170" mass="18996">MLKSGPENDTASDIILISSDDDEDEEDDAAPHPNLIYTTYKAFSTFFPTIYSKLTLSSSVSAPQDGEKMEITEVPCYPPLQREDREIMRVLVECCLQEKVFNNYHCVLASKLCSHATSSRYRYDTFAAIAVGISMPEYAVALELISAAMRGYSSSKKELVKNEEDIISID</sequence>
<keyword evidence="3" id="KW-1185">Reference proteome</keyword>
<gene>
    <name evidence="2" type="ORF">Tco_0752295</name>
</gene>
<organism evidence="2 3">
    <name type="scientific">Tanacetum coccineum</name>
    <dbReference type="NCBI Taxonomy" id="301880"/>
    <lineage>
        <taxon>Eukaryota</taxon>
        <taxon>Viridiplantae</taxon>
        <taxon>Streptophyta</taxon>
        <taxon>Embryophyta</taxon>
        <taxon>Tracheophyta</taxon>
        <taxon>Spermatophyta</taxon>
        <taxon>Magnoliopsida</taxon>
        <taxon>eudicotyledons</taxon>
        <taxon>Gunneridae</taxon>
        <taxon>Pentapetalae</taxon>
        <taxon>asterids</taxon>
        <taxon>campanulids</taxon>
        <taxon>Asterales</taxon>
        <taxon>Asteraceae</taxon>
        <taxon>Asteroideae</taxon>
        <taxon>Anthemideae</taxon>
        <taxon>Anthemidinae</taxon>
        <taxon>Tanacetum</taxon>
    </lineage>
</organism>
<reference evidence="2" key="1">
    <citation type="journal article" date="2022" name="Int. J. Mol. Sci.">
        <title>Draft Genome of Tanacetum Coccineum: Genomic Comparison of Closely Related Tanacetum-Family Plants.</title>
        <authorList>
            <person name="Yamashiro T."/>
            <person name="Shiraishi A."/>
            <person name="Nakayama K."/>
            <person name="Satake H."/>
        </authorList>
    </citation>
    <scope>NUCLEOTIDE SEQUENCE</scope>
</reference>
<dbReference type="InterPro" id="IPR050781">
    <property type="entry name" value="CWC22_splicing_factor"/>
</dbReference>
<reference evidence="2" key="2">
    <citation type="submission" date="2022-01" db="EMBL/GenBank/DDBJ databases">
        <authorList>
            <person name="Yamashiro T."/>
            <person name="Shiraishi A."/>
            <person name="Satake H."/>
            <person name="Nakayama K."/>
        </authorList>
    </citation>
    <scope>NUCLEOTIDE SEQUENCE</scope>
</reference>
<comment type="caution">
    <text evidence="2">The sequence shown here is derived from an EMBL/GenBank/DDBJ whole genome shotgun (WGS) entry which is preliminary data.</text>
</comment>
<accession>A0ABQ4Z6H5</accession>
<feature type="region of interest" description="Disordered" evidence="1">
    <location>
        <begin position="1"/>
        <end position="31"/>
    </location>
</feature>
<evidence type="ECO:0000313" key="3">
    <source>
        <dbReference type="Proteomes" id="UP001151760"/>
    </source>
</evidence>
<feature type="compositionally biased region" description="Acidic residues" evidence="1">
    <location>
        <begin position="19"/>
        <end position="28"/>
    </location>
</feature>